<organism evidence="2 3">
    <name type="scientific">Sinobaca qinghaiensis</name>
    <dbReference type="NCBI Taxonomy" id="342944"/>
    <lineage>
        <taxon>Bacteria</taxon>
        <taxon>Bacillati</taxon>
        <taxon>Bacillota</taxon>
        <taxon>Bacilli</taxon>
        <taxon>Bacillales</taxon>
        <taxon>Sporolactobacillaceae</taxon>
        <taxon>Sinobaca</taxon>
    </lineage>
</organism>
<dbReference type="Proteomes" id="UP000285120">
    <property type="component" value="Unassembled WGS sequence"/>
</dbReference>
<keyword evidence="1" id="KW-1133">Transmembrane helix</keyword>
<keyword evidence="3" id="KW-1185">Reference proteome</keyword>
<feature type="transmembrane region" description="Helical" evidence="1">
    <location>
        <begin position="217"/>
        <end position="238"/>
    </location>
</feature>
<evidence type="ECO:0000313" key="2">
    <source>
        <dbReference type="EMBL" id="RKD75224.1"/>
    </source>
</evidence>
<keyword evidence="1" id="KW-0812">Transmembrane</keyword>
<comment type="caution">
    <text evidence="2">The sequence shown here is derived from an EMBL/GenBank/DDBJ whole genome shotgun (WGS) entry which is preliminary data.</text>
</comment>
<name>A0A419V5G3_9BACL</name>
<sequence length="273" mass="32258">MNESPQISEEIVNELIRLTEENAQHYNNLINFTKFKLSNYPVISFNKASEKDKEVLGELIFFDCVYEISTSLMYANEALQSEDLGVMFSLLRKPLQDLLACIEYITFDRVTFVNAMINDEFESIDFSDWKVRNFIKTEIKKIINNNSDILKRINEQQVDILFEQRYGSKENDQTLSGYLDQSLHLITTRKKGFRTNKNSLNYLPLFHTSERINSFKYIYVTALPLIFSYVNQLMYFNLIKNFNRTDSFLVEEIKKMSKIDDKNIDFIQKVRNL</sequence>
<dbReference type="AlphaFoldDB" id="A0A419V5G3"/>
<evidence type="ECO:0000313" key="3">
    <source>
        <dbReference type="Proteomes" id="UP000285120"/>
    </source>
</evidence>
<dbReference type="RefSeq" id="WP_120192119.1">
    <property type="nucleotide sequence ID" value="NZ_RAPK01000007.1"/>
</dbReference>
<evidence type="ECO:0000256" key="1">
    <source>
        <dbReference type="SAM" id="Phobius"/>
    </source>
</evidence>
<reference evidence="2 3" key="1">
    <citation type="submission" date="2018-09" db="EMBL/GenBank/DDBJ databases">
        <title>Genomic Encyclopedia of Archaeal and Bacterial Type Strains, Phase II (KMG-II): from individual species to whole genera.</title>
        <authorList>
            <person name="Goeker M."/>
        </authorList>
    </citation>
    <scope>NUCLEOTIDE SEQUENCE [LARGE SCALE GENOMIC DNA]</scope>
    <source>
        <strain evidence="2 3">DSM 17008</strain>
    </source>
</reference>
<accession>A0A419V5G3</accession>
<proteinExistence type="predicted"/>
<gene>
    <name evidence="2" type="ORF">ATL39_0922</name>
</gene>
<protein>
    <submittedName>
        <fullName evidence="2">Uncharacterized protein</fullName>
    </submittedName>
</protein>
<dbReference type="EMBL" id="RAPK01000007">
    <property type="protein sequence ID" value="RKD75224.1"/>
    <property type="molecule type" value="Genomic_DNA"/>
</dbReference>
<keyword evidence="1" id="KW-0472">Membrane</keyword>